<dbReference type="PROSITE" id="PS50022">
    <property type="entry name" value="FA58C_3"/>
    <property type="match status" value="1"/>
</dbReference>
<dbReference type="InterPro" id="IPR011040">
    <property type="entry name" value="Sialidase"/>
</dbReference>
<feature type="domain" description="F5/8 type C" evidence="2">
    <location>
        <begin position="462"/>
        <end position="601"/>
    </location>
</feature>
<protein>
    <submittedName>
        <fullName evidence="3">BNR repeat protein</fullName>
    </submittedName>
</protein>
<organism evidence="3 4">
    <name type="scientific">Oryzihumus leptocrescens</name>
    <dbReference type="NCBI Taxonomy" id="297536"/>
    <lineage>
        <taxon>Bacteria</taxon>
        <taxon>Bacillati</taxon>
        <taxon>Actinomycetota</taxon>
        <taxon>Actinomycetes</taxon>
        <taxon>Micrococcales</taxon>
        <taxon>Intrasporangiaceae</taxon>
        <taxon>Oryzihumus</taxon>
    </lineage>
</organism>
<feature type="compositionally biased region" description="Low complexity" evidence="1">
    <location>
        <begin position="105"/>
        <end position="197"/>
    </location>
</feature>
<dbReference type="Pfam" id="PF13088">
    <property type="entry name" value="BNR_2"/>
    <property type="match status" value="1"/>
</dbReference>
<dbReference type="InterPro" id="IPR008979">
    <property type="entry name" value="Galactose-bd-like_sf"/>
</dbReference>
<evidence type="ECO:0000256" key="1">
    <source>
        <dbReference type="SAM" id="MobiDB-lite"/>
    </source>
</evidence>
<dbReference type="Proteomes" id="UP000319514">
    <property type="component" value="Unassembled WGS sequence"/>
</dbReference>
<dbReference type="InterPro" id="IPR013320">
    <property type="entry name" value="ConA-like_dom_sf"/>
</dbReference>
<dbReference type="AlphaFoldDB" id="A0A542ZLF1"/>
<dbReference type="Gene3D" id="2.120.10.10">
    <property type="match status" value="1"/>
</dbReference>
<feature type="region of interest" description="Disordered" evidence="1">
    <location>
        <begin position="95"/>
        <end position="231"/>
    </location>
</feature>
<sequence length="786" mass="81593">MASNQVNVGAPGVTSGLIQFPYAASFPSATHGRGPRVVLISYNQNVDSSSNDEQIHTLRSTDGGAHFATVSTDVPLTTFAKLGDGSLLSVNFRTARPLEAPPGPVDTTTPPTETPTAPDGPTPTSDTASPTSDTASPTSDTASPTSDNASPTSDNASPTSSSASPTSDTASPTSSSASPTSGTATTGTPTPTKTSTSCFDDESTDAKPATTVFTTTSWTSPDDGATWSSPRLGTLTTTTPMRFVYFHRSLVVGLHGDLLTTVYGCDEHSQRYRTLLARSVDGGLNWRISALIADEGTSNEGRSEPTMVRASNGDLVAVIRQAAPVNPAVCAGSRQGASLVITRSTNDGATWSTPVPLPGAGLSPDNASSADPQLQMMPTGAMVLSYGRPWTRLLVSEDGTGRSWSDLALTDQGISSGYTSIVPLDARRVLLVGDKGSNWCFAKDSGAHQVGVWTKSVELRPSDTRRIDLQSRYLNGTLPVTTDMSDETSSESGPAAVFDGSVDPDAGAVAPGRTGTFTIDLGGTNVLTGASLALPDAGQSAALDLSNDGQTWRTVAGWVSAGNYAYLTDRGFAAASARFARVRVTSPNGPTRLAELELRTNASTFEDDLVGHAPQGFVTLPAGLPRVAVVGGGAGISSERAVRLNDISSKEYPVMAMGLPAKTTRNLELALRSNRVASAFLISLDGRKGTAYQRALHLGVFPDGSLRRWTGTKWVNLSGAGLVKSTGWAGVRINATTSGANVYVNGRLFSRVPLTPGTTAFTGIQVSSGGTAPVGDDMFIDQWRAS</sequence>
<dbReference type="SUPFAM" id="SSF50939">
    <property type="entry name" value="Sialidases"/>
    <property type="match status" value="1"/>
</dbReference>
<evidence type="ECO:0000313" key="4">
    <source>
        <dbReference type="Proteomes" id="UP000319514"/>
    </source>
</evidence>
<comment type="caution">
    <text evidence="3">The sequence shown here is derived from an EMBL/GenBank/DDBJ whole genome shotgun (WGS) entry which is preliminary data.</text>
</comment>
<keyword evidence="4" id="KW-1185">Reference proteome</keyword>
<evidence type="ECO:0000259" key="2">
    <source>
        <dbReference type="PROSITE" id="PS50022"/>
    </source>
</evidence>
<accession>A0A542ZLF1</accession>
<dbReference type="Gene3D" id="2.60.120.260">
    <property type="entry name" value="Galactose-binding domain-like"/>
    <property type="match status" value="1"/>
</dbReference>
<dbReference type="InterPro" id="IPR036278">
    <property type="entry name" value="Sialidase_sf"/>
</dbReference>
<gene>
    <name evidence="3" type="ORF">FB474_2533</name>
</gene>
<dbReference type="CDD" id="cd15482">
    <property type="entry name" value="Sialidase_non-viral"/>
    <property type="match status" value="1"/>
</dbReference>
<dbReference type="SUPFAM" id="SSF49785">
    <property type="entry name" value="Galactose-binding domain-like"/>
    <property type="match status" value="1"/>
</dbReference>
<feature type="compositionally biased region" description="Low complexity" evidence="1">
    <location>
        <begin position="210"/>
        <end position="219"/>
    </location>
</feature>
<evidence type="ECO:0000313" key="3">
    <source>
        <dbReference type="EMBL" id="TQL61128.1"/>
    </source>
</evidence>
<dbReference type="SUPFAM" id="SSF49899">
    <property type="entry name" value="Concanavalin A-like lectins/glucanases"/>
    <property type="match status" value="1"/>
</dbReference>
<dbReference type="InterPro" id="IPR000421">
    <property type="entry name" value="FA58C"/>
</dbReference>
<dbReference type="EMBL" id="VFOQ01000001">
    <property type="protein sequence ID" value="TQL61128.1"/>
    <property type="molecule type" value="Genomic_DNA"/>
</dbReference>
<name>A0A542ZLF1_9MICO</name>
<reference evidence="3 4" key="1">
    <citation type="submission" date="2019-06" db="EMBL/GenBank/DDBJ databases">
        <title>Sequencing the genomes of 1000 actinobacteria strains.</title>
        <authorList>
            <person name="Klenk H.-P."/>
        </authorList>
    </citation>
    <scope>NUCLEOTIDE SEQUENCE [LARGE SCALE GENOMIC DNA]</scope>
    <source>
        <strain evidence="3 4">DSM 18082</strain>
    </source>
</reference>
<feature type="region of interest" description="Disordered" evidence="1">
    <location>
        <begin position="480"/>
        <end position="503"/>
    </location>
</feature>
<proteinExistence type="predicted"/>